<feature type="region of interest" description="Disordered" evidence="1">
    <location>
        <begin position="311"/>
        <end position="333"/>
    </location>
</feature>
<sequence length="333" mass="34907">MAKTKSTGPGSAAKKNQASQEVTMTESQVAPNENIDQAPVEDAGVENNNYPQCSCCICCPESDPDDQPEGDHQAQEHENHEGGTETGLSSSSSKAADKPPPAPPGARRCGRCRKTKCLNCFFMQNKVCEPCLVYCREVTRKNPGGRSGTGRKSKQQPDLAPPNADDDNVARAGPSSSHSAETDEEQTTSEAPKTNRKRKREAESQPETSEPAAAKKTRGGNGRGKNAAGVAASTGGRGRAAQNTAKNARASTFTSASGSRSGSASGVTSGSADDAEMADASEDGGHAAAPAVTVPRYTVRSPVVLPALRYSRPRPETRAQRFDAMFPRGTGEQ</sequence>
<gene>
    <name evidence="2" type="ORF">SODALDRAFT_400805</name>
</gene>
<reference evidence="2 3" key="1">
    <citation type="journal article" date="2018" name="Mol. Ecol.">
        <title>The obligate alkalophilic soda-lake fungus Sodiomyces alkalinus has shifted to a protein diet.</title>
        <authorList>
            <person name="Grum-Grzhimaylo A.A."/>
            <person name="Falkoski D.L."/>
            <person name="van den Heuvel J."/>
            <person name="Valero-Jimenez C.A."/>
            <person name="Min B."/>
            <person name="Choi I.G."/>
            <person name="Lipzen A."/>
            <person name="Daum C.G."/>
            <person name="Aanen D.K."/>
            <person name="Tsang A."/>
            <person name="Henrissat B."/>
            <person name="Bilanenko E.N."/>
            <person name="de Vries R.P."/>
            <person name="van Kan J.A.L."/>
            <person name="Grigoriev I.V."/>
            <person name="Debets A.J.M."/>
        </authorList>
    </citation>
    <scope>NUCLEOTIDE SEQUENCE [LARGE SCALE GENOMIC DNA]</scope>
    <source>
        <strain evidence="2 3">F11</strain>
    </source>
</reference>
<dbReference type="Proteomes" id="UP000272025">
    <property type="component" value="Unassembled WGS sequence"/>
</dbReference>
<evidence type="ECO:0000313" key="2">
    <source>
        <dbReference type="EMBL" id="ROT37117.1"/>
    </source>
</evidence>
<dbReference type="GeneID" id="39583803"/>
<name>A0A3N2PRJ2_SODAK</name>
<accession>A0A3N2PRJ2</accession>
<evidence type="ECO:0000256" key="1">
    <source>
        <dbReference type="SAM" id="MobiDB-lite"/>
    </source>
</evidence>
<feature type="region of interest" description="Disordered" evidence="1">
    <location>
        <begin position="140"/>
        <end position="290"/>
    </location>
</feature>
<evidence type="ECO:0000313" key="3">
    <source>
        <dbReference type="Proteomes" id="UP000272025"/>
    </source>
</evidence>
<organism evidence="2 3">
    <name type="scientific">Sodiomyces alkalinus (strain CBS 110278 / VKM F-3762 / F11)</name>
    <name type="common">Alkaliphilic filamentous fungus</name>
    <dbReference type="NCBI Taxonomy" id="1314773"/>
    <lineage>
        <taxon>Eukaryota</taxon>
        <taxon>Fungi</taxon>
        <taxon>Dikarya</taxon>
        <taxon>Ascomycota</taxon>
        <taxon>Pezizomycotina</taxon>
        <taxon>Sordariomycetes</taxon>
        <taxon>Hypocreomycetidae</taxon>
        <taxon>Glomerellales</taxon>
        <taxon>Plectosphaerellaceae</taxon>
        <taxon>Sodiomyces</taxon>
    </lineage>
</organism>
<keyword evidence="3" id="KW-1185">Reference proteome</keyword>
<feature type="region of interest" description="Disordered" evidence="1">
    <location>
        <begin position="1"/>
        <end position="43"/>
    </location>
</feature>
<protein>
    <submittedName>
        <fullName evidence="2">Uncharacterized protein</fullName>
    </submittedName>
</protein>
<dbReference type="RefSeq" id="XP_028464923.1">
    <property type="nucleotide sequence ID" value="XM_028615326.1"/>
</dbReference>
<dbReference type="AlphaFoldDB" id="A0A3N2PRJ2"/>
<feature type="compositionally biased region" description="Low complexity" evidence="1">
    <location>
        <begin position="248"/>
        <end position="272"/>
    </location>
</feature>
<feature type="region of interest" description="Disordered" evidence="1">
    <location>
        <begin position="64"/>
        <end position="110"/>
    </location>
</feature>
<feature type="compositionally biased region" description="Polar residues" evidence="1">
    <location>
        <begin position="1"/>
        <end position="35"/>
    </location>
</feature>
<feature type="compositionally biased region" description="Acidic residues" evidence="1">
    <location>
        <begin position="273"/>
        <end position="282"/>
    </location>
</feature>
<proteinExistence type="predicted"/>
<dbReference type="EMBL" id="ML119057">
    <property type="protein sequence ID" value="ROT37117.1"/>
    <property type="molecule type" value="Genomic_DNA"/>
</dbReference>
<feature type="compositionally biased region" description="Basic and acidic residues" evidence="1">
    <location>
        <begin position="69"/>
        <end position="83"/>
    </location>
</feature>